<feature type="transmembrane region" description="Helical" evidence="6">
    <location>
        <begin position="280"/>
        <end position="297"/>
    </location>
</feature>
<feature type="transmembrane region" description="Helical" evidence="6">
    <location>
        <begin position="229"/>
        <end position="251"/>
    </location>
</feature>
<dbReference type="PANTHER" id="PTHR23513:SF11">
    <property type="entry name" value="STAPHYLOFERRIN A TRANSPORTER"/>
    <property type="match status" value="1"/>
</dbReference>
<dbReference type="InterPro" id="IPR011701">
    <property type="entry name" value="MFS"/>
</dbReference>
<feature type="transmembrane region" description="Helical" evidence="6">
    <location>
        <begin position="317"/>
        <end position="336"/>
    </location>
</feature>
<feature type="transmembrane region" description="Helical" evidence="6">
    <location>
        <begin position="342"/>
        <end position="363"/>
    </location>
</feature>
<gene>
    <name evidence="7" type="ORF">KSB_22090</name>
</gene>
<dbReference type="SUPFAM" id="SSF103473">
    <property type="entry name" value="MFS general substrate transporter"/>
    <property type="match status" value="1"/>
</dbReference>
<feature type="transmembrane region" description="Helical" evidence="6">
    <location>
        <begin position="198"/>
        <end position="217"/>
    </location>
</feature>
<dbReference type="PANTHER" id="PTHR23513">
    <property type="entry name" value="INTEGRAL MEMBRANE EFFLUX PROTEIN-RELATED"/>
    <property type="match status" value="1"/>
</dbReference>
<keyword evidence="4 6" id="KW-1133">Transmembrane helix</keyword>
<reference evidence="7 8" key="1">
    <citation type="journal article" date="2021" name="Int. J. Syst. Evol. Microbiol.">
        <title>Reticulibacter mediterranei gen. nov., sp. nov., within the new family Reticulibacteraceae fam. nov., and Ktedonospora formicarum gen. nov., sp. nov., Ktedonobacter robiniae sp. nov., Dictyobacter formicarum sp. nov. and Dictyobacter arantiisoli sp. nov., belonging to the class Ktedonobacteria.</title>
        <authorList>
            <person name="Yabe S."/>
            <person name="Zheng Y."/>
            <person name="Wang C.M."/>
            <person name="Sakai Y."/>
            <person name="Abe K."/>
            <person name="Yokota A."/>
            <person name="Donadio S."/>
            <person name="Cavaletti L."/>
            <person name="Monciardini P."/>
        </authorList>
    </citation>
    <scope>NUCLEOTIDE SEQUENCE [LARGE SCALE GENOMIC DNA]</scope>
    <source>
        <strain evidence="7 8">SOSP1-30</strain>
    </source>
</reference>
<dbReference type="Pfam" id="PF07690">
    <property type="entry name" value="MFS_1"/>
    <property type="match status" value="1"/>
</dbReference>
<evidence type="ECO:0000256" key="2">
    <source>
        <dbReference type="ARBA" id="ARBA00022475"/>
    </source>
</evidence>
<proteinExistence type="predicted"/>
<feature type="transmembrane region" description="Helical" evidence="6">
    <location>
        <begin position="258"/>
        <end position="274"/>
    </location>
</feature>
<evidence type="ECO:0000256" key="6">
    <source>
        <dbReference type="SAM" id="Phobius"/>
    </source>
</evidence>
<feature type="transmembrane region" description="Helical" evidence="6">
    <location>
        <begin position="141"/>
        <end position="160"/>
    </location>
</feature>
<dbReference type="EMBL" id="BNJG01000001">
    <property type="protein sequence ID" value="GHO53734.1"/>
    <property type="molecule type" value="Genomic_DNA"/>
</dbReference>
<organism evidence="7 8">
    <name type="scientific">Ktedonobacter robiniae</name>
    <dbReference type="NCBI Taxonomy" id="2778365"/>
    <lineage>
        <taxon>Bacteria</taxon>
        <taxon>Bacillati</taxon>
        <taxon>Chloroflexota</taxon>
        <taxon>Ktedonobacteria</taxon>
        <taxon>Ktedonobacterales</taxon>
        <taxon>Ktedonobacteraceae</taxon>
        <taxon>Ktedonobacter</taxon>
    </lineage>
</organism>
<comment type="caution">
    <text evidence="7">The sequence shown here is derived from an EMBL/GenBank/DDBJ whole genome shotgun (WGS) entry which is preliminary data.</text>
</comment>
<evidence type="ECO:0000313" key="7">
    <source>
        <dbReference type="EMBL" id="GHO53734.1"/>
    </source>
</evidence>
<dbReference type="Proteomes" id="UP000654345">
    <property type="component" value="Unassembled WGS sequence"/>
</dbReference>
<accession>A0ABQ3ULW3</accession>
<evidence type="ECO:0000256" key="1">
    <source>
        <dbReference type="ARBA" id="ARBA00004651"/>
    </source>
</evidence>
<evidence type="ECO:0000313" key="8">
    <source>
        <dbReference type="Proteomes" id="UP000654345"/>
    </source>
</evidence>
<sequence length="375" mass="40076">MQAFSASMDIVTRASLPVSITLAIAALLTYWPWAVFPLFGGILSDHFERRTIVRGAQVLLSLQSLLLACFHTEAAVLYIMGTTGGIIGALSNPAQLGLLRDLADEKYAQANAKISVYNQAGQIIGVTVGSLLFFQANLAEVAYIADAASYLPVIVVLGLLPKTMLTSMPTVAECTQTRPTLKEARTFLWQDATLKQVLILRLILAFGASGGYVAQRLLASDVFGGLKTYTWFTVINSAGVLIGSSIAARLFRKQQPSVRGVLTGAIGSLLLTVATGLSHSLPLTLAILLGGCIAYLYSSEHSTPLLVVKDGRLRERVAGLMQATTMICTIMCNLLIGLLTLVIGVLSTEIVLGASCLLIMGLYKARVRLREKSLT</sequence>
<keyword evidence="3 6" id="KW-0812">Transmembrane</keyword>
<dbReference type="InterPro" id="IPR036259">
    <property type="entry name" value="MFS_trans_sf"/>
</dbReference>
<evidence type="ECO:0000256" key="5">
    <source>
        <dbReference type="ARBA" id="ARBA00023136"/>
    </source>
</evidence>
<keyword evidence="2" id="KW-1003">Cell membrane</keyword>
<dbReference type="Gene3D" id="1.20.1250.20">
    <property type="entry name" value="MFS general substrate transporter like domains"/>
    <property type="match status" value="1"/>
</dbReference>
<keyword evidence="8" id="KW-1185">Reference proteome</keyword>
<keyword evidence="5 6" id="KW-0472">Membrane</keyword>
<name>A0ABQ3ULW3_9CHLR</name>
<protein>
    <submittedName>
        <fullName evidence="7">MFS transporter</fullName>
    </submittedName>
</protein>
<comment type="subcellular location">
    <subcellularLocation>
        <location evidence="1">Cell membrane</location>
        <topology evidence="1">Multi-pass membrane protein</topology>
    </subcellularLocation>
</comment>
<feature type="transmembrane region" description="Helical" evidence="6">
    <location>
        <begin position="20"/>
        <end position="44"/>
    </location>
</feature>
<feature type="transmembrane region" description="Helical" evidence="6">
    <location>
        <begin position="65"/>
        <end position="90"/>
    </location>
</feature>
<evidence type="ECO:0000256" key="3">
    <source>
        <dbReference type="ARBA" id="ARBA00022692"/>
    </source>
</evidence>
<evidence type="ECO:0000256" key="4">
    <source>
        <dbReference type="ARBA" id="ARBA00022989"/>
    </source>
</evidence>